<feature type="domain" description="Chromo" evidence="1">
    <location>
        <begin position="562"/>
        <end position="612"/>
    </location>
</feature>
<name>W2QEJ3_PHYN3</name>
<dbReference type="InterPro" id="IPR000953">
    <property type="entry name" value="Chromo/chromo_shadow_dom"/>
</dbReference>
<dbReference type="GO" id="GO:0015074">
    <property type="term" value="P:DNA integration"/>
    <property type="evidence" value="ECO:0007669"/>
    <property type="project" value="InterPro"/>
</dbReference>
<reference evidence="3 4" key="2">
    <citation type="submission" date="2013-11" db="EMBL/GenBank/DDBJ databases">
        <title>The Genome Sequence of Phytophthora parasitica INRA-310.</title>
        <authorList>
            <consortium name="The Broad Institute Genomics Platform"/>
            <person name="Russ C."/>
            <person name="Tyler B."/>
            <person name="Panabieres F."/>
            <person name="Shan W."/>
            <person name="Tripathy S."/>
            <person name="Grunwald N."/>
            <person name="Machado M."/>
            <person name="Johnson C.S."/>
            <person name="Arredondo F."/>
            <person name="Hong C."/>
            <person name="Coffey M."/>
            <person name="Young S.K."/>
            <person name="Zeng Q."/>
            <person name="Gargeya S."/>
            <person name="Fitzgerald M."/>
            <person name="Abouelleil A."/>
            <person name="Alvarado L."/>
            <person name="Chapman S.B."/>
            <person name="Gainer-Dewar J."/>
            <person name="Goldberg J."/>
            <person name="Griggs A."/>
            <person name="Gujja S."/>
            <person name="Hansen M."/>
            <person name="Howarth C."/>
            <person name="Imamovic A."/>
            <person name="Ireland A."/>
            <person name="Larimer J."/>
            <person name="McCowan C."/>
            <person name="Murphy C."/>
            <person name="Pearson M."/>
            <person name="Poon T.W."/>
            <person name="Priest M."/>
            <person name="Roberts A."/>
            <person name="Saif S."/>
            <person name="Shea T."/>
            <person name="Sykes S."/>
            <person name="Wortman J."/>
            <person name="Nusbaum C."/>
            <person name="Birren B."/>
        </authorList>
    </citation>
    <scope>NUCLEOTIDE SEQUENCE [LARGE SCALE GENOMIC DNA]</scope>
    <source>
        <strain evidence="3 4">INRA-310</strain>
    </source>
</reference>
<dbReference type="InterPro" id="IPR016197">
    <property type="entry name" value="Chromo-like_dom_sf"/>
</dbReference>
<dbReference type="InterPro" id="IPR018289">
    <property type="entry name" value="MULE_transposase_dom"/>
</dbReference>
<evidence type="ECO:0000313" key="4">
    <source>
        <dbReference type="Proteomes" id="UP000018817"/>
    </source>
</evidence>
<dbReference type="Pfam" id="PF10551">
    <property type="entry name" value="MULE"/>
    <property type="match status" value="1"/>
</dbReference>
<dbReference type="STRING" id="761204.W2QEJ3"/>
<protein>
    <recommendedName>
        <fullName evidence="5">Integrase catalytic domain-containing protein</fullName>
    </recommendedName>
</protein>
<dbReference type="PROSITE" id="PS50013">
    <property type="entry name" value="CHROMO_2"/>
    <property type="match status" value="1"/>
</dbReference>
<dbReference type="PANTHER" id="PTHR37984">
    <property type="entry name" value="PROTEIN CBG26694"/>
    <property type="match status" value="1"/>
</dbReference>
<gene>
    <name evidence="3" type="ORF">PPTG_09969</name>
</gene>
<dbReference type="InterPro" id="IPR023780">
    <property type="entry name" value="Chromo_domain"/>
</dbReference>
<evidence type="ECO:0000313" key="3">
    <source>
        <dbReference type="EMBL" id="ETN10939.1"/>
    </source>
</evidence>
<reference evidence="4" key="1">
    <citation type="submission" date="2011-12" db="EMBL/GenBank/DDBJ databases">
        <authorList>
            <consortium name="The Broad Institute Genome Sequencing Platform"/>
            <person name="Russ C."/>
            <person name="Tyler B."/>
            <person name="Panabieres F."/>
            <person name="Shan W."/>
            <person name="Tripathy S."/>
            <person name="Grunwald N."/>
            <person name="Machado M."/>
            <person name="Young S.K."/>
            <person name="Zeng Q."/>
            <person name="Gargeya S."/>
            <person name="Fitzgerald M."/>
            <person name="Haas B."/>
            <person name="Abouelleil A."/>
            <person name="Alvarado L."/>
            <person name="Arachchi H.M."/>
            <person name="Berlin A."/>
            <person name="Chapman S.B."/>
            <person name="Gearin G."/>
            <person name="Goldberg J."/>
            <person name="Griggs A."/>
            <person name="Gujja S."/>
            <person name="Hansen M."/>
            <person name="Heiman D."/>
            <person name="Howarth C."/>
            <person name="Larimer J."/>
            <person name="Lui A."/>
            <person name="MacDonald P.J.P."/>
            <person name="McCowen C."/>
            <person name="Montmayeur A."/>
            <person name="Murphy C."/>
            <person name="Neiman D."/>
            <person name="Pearson M."/>
            <person name="Priest M."/>
            <person name="Roberts A."/>
            <person name="Saif S."/>
            <person name="Shea T."/>
            <person name="Sisk P."/>
            <person name="Stolte C."/>
            <person name="Sykes S."/>
            <person name="Wortman J."/>
            <person name="Nusbaum C."/>
            <person name="Birren B."/>
        </authorList>
    </citation>
    <scope>NUCLEOTIDE SEQUENCE [LARGE SCALE GENOMIC DNA]</scope>
    <source>
        <strain evidence="4">INRA-310</strain>
    </source>
</reference>
<dbReference type="EMBL" id="KI669581">
    <property type="protein sequence ID" value="ETN10939.1"/>
    <property type="molecule type" value="Genomic_DNA"/>
</dbReference>
<evidence type="ECO:0008006" key="5">
    <source>
        <dbReference type="Google" id="ProtNLM"/>
    </source>
</evidence>
<evidence type="ECO:0000259" key="2">
    <source>
        <dbReference type="PROSITE" id="PS50994"/>
    </source>
</evidence>
<dbReference type="InterPro" id="IPR001584">
    <property type="entry name" value="Integrase_cat-core"/>
</dbReference>
<feature type="domain" description="Integrase catalytic" evidence="2">
    <location>
        <begin position="251"/>
        <end position="413"/>
    </location>
</feature>
<dbReference type="SUPFAM" id="SSF54160">
    <property type="entry name" value="Chromo domain-like"/>
    <property type="match status" value="1"/>
</dbReference>
<dbReference type="GeneID" id="20179635"/>
<dbReference type="PANTHER" id="PTHR37984:SF15">
    <property type="entry name" value="INTEGRASE CATALYTIC DOMAIN-CONTAINING PROTEIN"/>
    <property type="match status" value="1"/>
</dbReference>
<dbReference type="Pfam" id="PF17921">
    <property type="entry name" value="Integrase_H2C2"/>
    <property type="match status" value="1"/>
</dbReference>
<dbReference type="InterPro" id="IPR012337">
    <property type="entry name" value="RNaseH-like_sf"/>
</dbReference>
<dbReference type="InterPro" id="IPR050951">
    <property type="entry name" value="Retrovirus_Pol_polyprotein"/>
</dbReference>
<dbReference type="Gene3D" id="2.40.50.40">
    <property type="match status" value="1"/>
</dbReference>
<evidence type="ECO:0000259" key="1">
    <source>
        <dbReference type="PROSITE" id="PS50013"/>
    </source>
</evidence>
<dbReference type="GO" id="GO:0003676">
    <property type="term" value="F:nucleic acid binding"/>
    <property type="evidence" value="ECO:0007669"/>
    <property type="project" value="InterPro"/>
</dbReference>
<dbReference type="Proteomes" id="UP000018817">
    <property type="component" value="Unassembled WGS sequence"/>
</dbReference>
<proteinExistence type="predicted"/>
<dbReference type="AlphaFoldDB" id="W2QEJ3"/>
<sequence>MSQKFVMVLQDLPSLSTIQNFVQHYSRTHMMRNDRVGDMRKWIHERAFTGEEGLAQPFTYAWDLDADGKPVVGNGSDEPPASLILHVDATYKLNDRGYPAIVVGISDCSRGFHLVSILIVSGETQDIVQPTLMALRRLYSVLTGHDRVVQYAMADAAQAQYNVTNAVFGNNPHFTSLMCFFVSTDLIHRICVVAHAGGSGHRGAKTTMEAVANWCWWRTLSADVTRFVQDCIHCVATRNGREPRPFGPAIHATKPNEVLHFDFLSLPVDEDTGYKYVLAMKDDFSGFVELYPSEAADASACAVALLAWFNRYGVVQQWVSDQGTHFLNQVIEQIAAAVGANHHFTTVYCPWANGTIEVVNQLLLKCMRAILSERRLAPSKWSGVLGLVQGALNQQVSDRLGNIAPLTACTGLSAVTPITTIFSENIVVSMDAETLWAKQQQHLTDMARALDDMHREVANTSDQRRIQAQARRAARSKPPNFAVGDFVLVAGVLPMANKLAIKWQGPKRIVRAVTAWIFEVEDLNPPQRITTHHVSRIRLYAEADREVTEDLLQCALHSQGGHCVEAFRGVRPNSSTRQWEVEVKWLGLDEHENTWESYSSLSADVPVLLERYCEAHHDNPDVVAMLDAQARPRQRQRRRRR</sequence>
<dbReference type="VEuPathDB" id="FungiDB:PPTG_09969"/>
<dbReference type="InterPro" id="IPR041588">
    <property type="entry name" value="Integrase_H2C2"/>
</dbReference>
<dbReference type="Pfam" id="PF00665">
    <property type="entry name" value="rve"/>
    <property type="match status" value="1"/>
</dbReference>
<dbReference type="SUPFAM" id="SSF53098">
    <property type="entry name" value="Ribonuclease H-like"/>
    <property type="match status" value="1"/>
</dbReference>
<dbReference type="SMART" id="SM00298">
    <property type="entry name" value="CHROMO"/>
    <property type="match status" value="1"/>
</dbReference>
<dbReference type="Gene3D" id="3.30.420.10">
    <property type="entry name" value="Ribonuclease H-like superfamily/Ribonuclease H"/>
    <property type="match status" value="1"/>
</dbReference>
<dbReference type="OMA" id="DEHENTW"/>
<accession>W2QEJ3</accession>
<dbReference type="Gene3D" id="1.10.340.70">
    <property type="match status" value="1"/>
</dbReference>
<dbReference type="PROSITE" id="PS50994">
    <property type="entry name" value="INTEGRASE"/>
    <property type="match status" value="1"/>
</dbReference>
<dbReference type="RefSeq" id="XP_008904027.1">
    <property type="nucleotide sequence ID" value="XM_008905779.1"/>
</dbReference>
<organism evidence="3 4">
    <name type="scientific">Phytophthora nicotianae (strain INRA-310)</name>
    <name type="common">Phytophthora parasitica</name>
    <dbReference type="NCBI Taxonomy" id="761204"/>
    <lineage>
        <taxon>Eukaryota</taxon>
        <taxon>Sar</taxon>
        <taxon>Stramenopiles</taxon>
        <taxon>Oomycota</taxon>
        <taxon>Peronosporomycetes</taxon>
        <taxon>Peronosporales</taxon>
        <taxon>Peronosporaceae</taxon>
        <taxon>Phytophthora</taxon>
    </lineage>
</organism>
<dbReference type="Pfam" id="PF00385">
    <property type="entry name" value="Chromo"/>
    <property type="match status" value="1"/>
</dbReference>
<dbReference type="InterPro" id="IPR036397">
    <property type="entry name" value="RNaseH_sf"/>
</dbReference>